<feature type="region of interest" description="Disordered" evidence="4">
    <location>
        <begin position="421"/>
        <end position="447"/>
    </location>
</feature>
<feature type="compositionally biased region" description="Polar residues" evidence="4">
    <location>
        <begin position="603"/>
        <end position="615"/>
    </location>
</feature>
<comment type="subcellular location">
    <subcellularLocation>
        <location evidence="3">Nucleus</location>
    </subcellularLocation>
</comment>
<dbReference type="InterPro" id="IPR036390">
    <property type="entry name" value="WH_DNA-bd_sf"/>
</dbReference>
<evidence type="ECO:0000313" key="6">
    <source>
        <dbReference type="Proteomes" id="UP000694888"/>
    </source>
</evidence>
<feature type="region of interest" description="Disordered" evidence="4">
    <location>
        <begin position="475"/>
        <end position="646"/>
    </location>
</feature>
<feature type="compositionally biased region" description="Basic residues" evidence="4">
    <location>
        <begin position="158"/>
        <end position="168"/>
    </location>
</feature>
<dbReference type="InterPro" id="IPR036388">
    <property type="entry name" value="WH-like_DNA-bd_sf"/>
</dbReference>
<dbReference type="GeneID" id="106011445"/>
<proteinExistence type="inferred from homology"/>
<accession>A0ABM0ZXM7</accession>
<evidence type="ECO:0000256" key="3">
    <source>
        <dbReference type="RuleBase" id="RU004019"/>
    </source>
</evidence>
<evidence type="ECO:0000313" key="7">
    <source>
        <dbReference type="RefSeq" id="XP_012936605.1"/>
    </source>
</evidence>
<evidence type="ECO:0000259" key="5">
    <source>
        <dbReference type="PROSITE" id="PS50061"/>
    </source>
</evidence>
<dbReference type="PROSITE" id="PS00346">
    <property type="entry name" value="ETS_DOMAIN_2"/>
    <property type="match status" value="1"/>
</dbReference>
<gene>
    <name evidence="7" type="primary">LOC106011445</name>
</gene>
<dbReference type="SUPFAM" id="SSF46785">
    <property type="entry name" value="Winged helix' DNA-binding domain"/>
    <property type="match status" value="1"/>
</dbReference>
<feature type="region of interest" description="Disordered" evidence="4">
    <location>
        <begin position="158"/>
        <end position="226"/>
    </location>
</feature>
<dbReference type="PRINTS" id="PR00454">
    <property type="entry name" value="ETSDOMAIN"/>
</dbReference>
<feature type="compositionally biased region" description="Polar residues" evidence="4">
    <location>
        <begin position="525"/>
        <end position="542"/>
    </location>
</feature>
<protein>
    <submittedName>
        <fullName evidence="7">ETS domain-containing transcription factor ERF</fullName>
    </submittedName>
</protein>
<dbReference type="PROSITE" id="PS50061">
    <property type="entry name" value="ETS_DOMAIN_3"/>
    <property type="match status" value="1"/>
</dbReference>
<keyword evidence="6" id="KW-1185">Reference proteome</keyword>
<organism evidence="6 7">
    <name type="scientific">Aplysia californica</name>
    <name type="common">California sea hare</name>
    <dbReference type="NCBI Taxonomy" id="6500"/>
    <lineage>
        <taxon>Eukaryota</taxon>
        <taxon>Metazoa</taxon>
        <taxon>Spiralia</taxon>
        <taxon>Lophotrochozoa</taxon>
        <taxon>Mollusca</taxon>
        <taxon>Gastropoda</taxon>
        <taxon>Heterobranchia</taxon>
        <taxon>Euthyneura</taxon>
        <taxon>Tectipleura</taxon>
        <taxon>Aplysiida</taxon>
        <taxon>Aplysioidea</taxon>
        <taxon>Aplysiidae</taxon>
        <taxon>Aplysia</taxon>
    </lineage>
</organism>
<dbReference type="SMART" id="SM00413">
    <property type="entry name" value="ETS"/>
    <property type="match status" value="1"/>
</dbReference>
<evidence type="ECO:0000256" key="1">
    <source>
        <dbReference type="ARBA" id="ARBA00005562"/>
    </source>
</evidence>
<feature type="compositionally biased region" description="Polar residues" evidence="4">
    <location>
        <begin position="425"/>
        <end position="447"/>
    </location>
</feature>
<feature type="compositionally biased region" description="Basic and acidic residues" evidence="4">
    <location>
        <begin position="631"/>
        <end position="640"/>
    </location>
</feature>
<keyword evidence="2 3" id="KW-0238">DNA-binding</keyword>
<dbReference type="PANTHER" id="PTHR11849:SF201">
    <property type="entry name" value="ETS DNA-BINDING PROTEIN POKKURI"/>
    <property type="match status" value="1"/>
</dbReference>
<feature type="domain" description="ETS" evidence="5">
    <location>
        <begin position="68"/>
        <end position="151"/>
    </location>
</feature>
<reference evidence="7" key="1">
    <citation type="submission" date="2025-08" db="UniProtKB">
        <authorList>
            <consortium name="RefSeq"/>
        </authorList>
    </citation>
    <scope>IDENTIFICATION</scope>
</reference>
<dbReference type="Pfam" id="PF00178">
    <property type="entry name" value="Ets"/>
    <property type="match status" value="1"/>
</dbReference>
<sequence>MPVYVAVPASMLSPAPTEKYSSDSDSCHNENVHSPITCDPELECEDVIDPNCELKYDPMQPQPDGECRLLWEFIYQLLEDSKYQHIVSWDRESEHELTFLIKNPTDLATFWGRQKNRNNMTYEKLSRALRYYYKMQIIRKVPGKRLTYEFLIHPSKIRKGQRGAKPHSQRLLSVSADSIPPPTPTTLSSSHISSSPLPSSPSSSSPSTQNLSFSQSAPRALPPQHATDIHSLTSNHRQHMLGCDDEMLYKNSNRDGEIHVFKHSPEIDPYMPVNRSSNSDFLNFPTRNSVWADDAAAAMAGTLVSTSTFHNHEPHLEAESQMFKQEPLSLRHSDGLSVRPMFDVPASRPSEEPKVSPHDNHFRYPPSEPYEVGAAVSRHLDCQMVDQRYLNQGSSSAAYSSQFSSSTRSVPSFPQLPQPSYMELSPSTSSVNSLKARSLTPPCNQGQLDCTKRYRPYPMHSPRYSVSPHGLMENNFCPPAHTHPPAHSSQLPQHFRHTQKHEEQREGARHSTPPNPDVLRYHIHQQLSPPTDKTQQASTLPVTTAKDRLPKFKMEPFVGEQDEPEDLSMKPSSTKDEGATERVALSSTLKGAGCKKDFPRSPEQASAVSPDSSQMDFKDGITNIKSSPKLMKAEYQDEVHSAFSSS</sequence>
<dbReference type="InterPro" id="IPR046328">
    <property type="entry name" value="ETS_fam"/>
</dbReference>
<comment type="similarity">
    <text evidence="1 3">Belongs to the ETS family.</text>
</comment>
<evidence type="ECO:0000256" key="2">
    <source>
        <dbReference type="ARBA" id="ARBA00023125"/>
    </source>
</evidence>
<feature type="compositionally biased region" description="Low complexity" evidence="4">
    <location>
        <begin position="478"/>
        <end position="487"/>
    </location>
</feature>
<feature type="compositionally biased region" description="Basic and acidic residues" evidence="4">
    <location>
        <begin position="500"/>
        <end position="509"/>
    </location>
</feature>
<dbReference type="Gene3D" id="1.10.10.10">
    <property type="entry name" value="Winged helix-like DNA-binding domain superfamily/Winged helix DNA-binding domain"/>
    <property type="match status" value="1"/>
</dbReference>
<dbReference type="InterPro" id="IPR000418">
    <property type="entry name" value="Ets_dom"/>
</dbReference>
<dbReference type="PANTHER" id="PTHR11849">
    <property type="entry name" value="ETS"/>
    <property type="match status" value="1"/>
</dbReference>
<feature type="compositionally biased region" description="Low complexity" evidence="4">
    <location>
        <begin position="185"/>
        <end position="208"/>
    </location>
</feature>
<dbReference type="Proteomes" id="UP000694888">
    <property type="component" value="Unplaced"/>
</dbReference>
<name>A0ABM0ZXM7_APLCA</name>
<dbReference type="RefSeq" id="XP_012936605.1">
    <property type="nucleotide sequence ID" value="XM_013081151.2"/>
</dbReference>
<evidence type="ECO:0000256" key="4">
    <source>
        <dbReference type="SAM" id="MobiDB-lite"/>
    </source>
</evidence>
<feature type="compositionally biased region" description="Basic and acidic residues" evidence="4">
    <location>
        <begin position="545"/>
        <end position="554"/>
    </location>
</feature>
<keyword evidence="3" id="KW-0539">Nucleus</keyword>